<dbReference type="Gene3D" id="3.40.390.10">
    <property type="entry name" value="Collagenase (Catalytic Domain)"/>
    <property type="match status" value="1"/>
</dbReference>
<evidence type="ECO:0000313" key="2">
    <source>
        <dbReference type="EMBL" id="TVT28839.1"/>
    </source>
</evidence>
<keyword evidence="1" id="KW-0472">Membrane</keyword>
<dbReference type="GO" id="GO:0008237">
    <property type="term" value="F:metallopeptidase activity"/>
    <property type="evidence" value="ECO:0007669"/>
    <property type="project" value="InterPro"/>
</dbReference>
<dbReference type="EMBL" id="VMSJ01000001">
    <property type="protein sequence ID" value="TVT28839.1"/>
    <property type="molecule type" value="Genomic_DNA"/>
</dbReference>
<organism evidence="2 3">
    <name type="scientific">Salinicoccus cyprini</name>
    <dbReference type="NCBI Taxonomy" id="2493691"/>
    <lineage>
        <taxon>Bacteria</taxon>
        <taxon>Bacillati</taxon>
        <taxon>Bacillota</taxon>
        <taxon>Bacilli</taxon>
        <taxon>Bacillales</taxon>
        <taxon>Staphylococcaceae</taxon>
        <taxon>Salinicoccus</taxon>
    </lineage>
</organism>
<accession>A0A558AX63</accession>
<dbReference type="AlphaFoldDB" id="A0A558AX63"/>
<name>A0A558AX63_9STAP</name>
<reference evidence="2 3" key="1">
    <citation type="submission" date="2019-07" db="EMBL/GenBank/DDBJ databases">
        <title>Salinicoccus cyprini sp. nov., isolated from gastro-intestinal tract of mirror carp, Cyprinus carpio var. specularis, collected from Gobind Sagar Reservoir, Himachal Pradesh, India.</title>
        <authorList>
            <person name="Talwar C."/>
            <person name="Singh A.K."/>
            <person name="Lal R."/>
            <person name="Negi R.K."/>
        </authorList>
    </citation>
    <scope>NUCLEOTIDE SEQUENCE [LARGE SCALE GENOMIC DNA]</scope>
    <source>
        <strain evidence="2 3">CT19</strain>
    </source>
</reference>
<protein>
    <submittedName>
        <fullName evidence="2">Uncharacterized protein</fullName>
    </submittedName>
</protein>
<evidence type="ECO:0000256" key="1">
    <source>
        <dbReference type="SAM" id="Phobius"/>
    </source>
</evidence>
<gene>
    <name evidence="2" type="ORF">FO441_00745</name>
</gene>
<keyword evidence="1" id="KW-1133">Transmembrane helix</keyword>
<dbReference type="RefSeq" id="WP_145284367.1">
    <property type="nucleotide sequence ID" value="NZ_VMSJ01000001.1"/>
</dbReference>
<proteinExistence type="predicted"/>
<dbReference type="Proteomes" id="UP000315103">
    <property type="component" value="Unassembled WGS sequence"/>
</dbReference>
<dbReference type="OrthoDB" id="1114958at2"/>
<dbReference type="InterPro" id="IPR024079">
    <property type="entry name" value="MetalloPept_cat_dom_sf"/>
</dbReference>
<comment type="caution">
    <text evidence="2">The sequence shown here is derived from an EMBL/GenBank/DDBJ whole genome shotgun (WGS) entry which is preliminary data.</text>
</comment>
<sequence length="517" mass="58631">MKILAAGGIYIDQKAGTVPFIGGHEVAKLIGSHSRHTVHLHTNFSTEATQQTKVLKRSLRTYGVDPRIAGRVSASYGTIDGDTVVPGSNVFETASSNRLDKLQDIDLLVLTTDISERDFRLLLNHARRGAVPVIVFTCSEYASYSTTGIDNYVLTDSGVPEYHAHMKEISEILEAQGIIESTPVARTRRESVRPPYHAVLRVLTQLVAISALLALLTFGILYALGLTGNDETYDTYIDPDQAVDHADCSTIGECRELGDDHLEALRTYIDIDDAPHLFVENRTQTEYITYTVRDFALTDAEVHTPLPVGSEEEYAEIWDRITTFFPNEYIDTINRFELFSDGEGSMLAFVDITEAGVTFAMDIRDNQDRPSEYRTLIHEFAHVYSLPIEDFNHDDTELEYLKEDTLMADFIDRFWSQYGEAWIENKYKSDPERQAFYNNNVNDFFEPYQATNPKEDFAITFVEFVTSRMPESGSQLKNVKVRSLYEDPELVRLRVDILSNILEYEKERALNEAQGKS</sequence>
<keyword evidence="3" id="KW-1185">Reference proteome</keyword>
<dbReference type="SUPFAM" id="SSF55486">
    <property type="entry name" value="Metalloproteases ('zincins'), catalytic domain"/>
    <property type="match status" value="1"/>
</dbReference>
<keyword evidence="1" id="KW-0812">Transmembrane</keyword>
<feature type="transmembrane region" description="Helical" evidence="1">
    <location>
        <begin position="198"/>
        <end position="224"/>
    </location>
</feature>
<evidence type="ECO:0000313" key="3">
    <source>
        <dbReference type="Proteomes" id="UP000315103"/>
    </source>
</evidence>